<dbReference type="Proteomes" id="UP000266482">
    <property type="component" value="Unassembled WGS sequence"/>
</dbReference>
<dbReference type="RefSeq" id="WP_119600806.1">
    <property type="nucleotide sequence ID" value="NZ_QXQA01000010.1"/>
</dbReference>
<evidence type="ECO:0000313" key="1">
    <source>
        <dbReference type="EMBL" id="RIX51514.1"/>
    </source>
</evidence>
<proteinExistence type="predicted"/>
<keyword evidence="2" id="KW-1185">Reference proteome</keyword>
<sequence length="327" mass="36479">MDSANRYLSRTHVTALSSDKRLLRDIWGDVWGVSNEYGKIRKALMRRPGPETLLLHKDGKNIHPSPLIYQKVKGTTPQDGSNTTEPDYRLMQQQYEDFRNVLANEGIEIIELEGESEGWPERTFTRDLGLVIPGGVILTRLALELRYGETRMAQQTYASRGMPILGAIQGNGFAEGGSFMMLDSKTAAIGRTERVNNDGIEQAKQILSIYDIELITVDLPSTIIHLDEAFLVVDHKKALVNCELLPYWFLDHLLQKGYKLIHVDPEDPPLTINVLPVAPGRVVIASSGIRTIELLEKNGVTTIPVEVGEMYKLGGGIHCLVLPLVRD</sequence>
<dbReference type="GO" id="GO:0016740">
    <property type="term" value="F:transferase activity"/>
    <property type="evidence" value="ECO:0007669"/>
    <property type="project" value="UniProtKB-KW"/>
</dbReference>
<dbReference type="PANTHER" id="PTHR47271">
    <property type="entry name" value="ARGININE DEIMINASE"/>
    <property type="match status" value="1"/>
</dbReference>
<organism evidence="1 2">
    <name type="scientific">Paenibacillus nanensis</name>
    <dbReference type="NCBI Taxonomy" id="393251"/>
    <lineage>
        <taxon>Bacteria</taxon>
        <taxon>Bacillati</taxon>
        <taxon>Bacillota</taxon>
        <taxon>Bacilli</taxon>
        <taxon>Bacillales</taxon>
        <taxon>Paenibacillaceae</taxon>
        <taxon>Paenibacillus</taxon>
    </lineage>
</organism>
<protein>
    <submittedName>
        <fullName evidence="1">Amidinotransferase</fullName>
    </submittedName>
</protein>
<accession>A0A3A1UTD2</accession>
<dbReference type="OrthoDB" id="9807502at2"/>
<reference evidence="1 2" key="1">
    <citation type="submission" date="2018-09" db="EMBL/GenBank/DDBJ databases">
        <title>Paenibacillus aracenensis nov. sp. isolated from a cave in southern Spain.</title>
        <authorList>
            <person name="Jurado V."/>
            <person name="Gutierrez-Patricio S."/>
            <person name="Gonzalez-Pimentel J.L."/>
            <person name="Miller A.Z."/>
            <person name="Laiz L."/>
            <person name="Saiz-Jimenez C."/>
        </authorList>
    </citation>
    <scope>NUCLEOTIDE SEQUENCE [LARGE SCALE GENOMIC DNA]</scope>
    <source>
        <strain evidence="1 2">DSM 22867</strain>
    </source>
</reference>
<dbReference type="GO" id="GO:0019546">
    <property type="term" value="P:L-arginine deiminase pathway"/>
    <property type="evidence" value="ECO:0007669"/>
    <property type="project" value="TreeGrafter"/>
</dbReference>
<dbReference type="EMBL" id="QXQA01000010">
    <property type="protein sequence ID" value="RIX51514.1"/>
    <property type="molecule type" value="Genomic_DNA"/>
</dbReference>
<dbReference type="Gene3D" id="3.75.10.10">
    <property type="entry name" value="L-arginine/glycine Amidinotransferase, Chain A"/>
    <property type="match status" value="1"/>
</dbReference>
<keyword evidence="1" id="KW-0808">Transferase</keyword>
<dbReference type="GO" id="GO:0016990">
    <property type="term" value="F:arginine deiminase activity"/>
    <property type="evidence" value="ECO:0007669"/>
    <property type="project" value="TreeGrafter"/>
</dbReference>
<dbReference type="PANTHER" id="PTHR47271:SF2">
    <property type="entry name" value="ARGININE DEIMINASE"/>
    <property type="match status" value="1"/>
</dbReference>
<dbReference type="SUPFAM" id="SSF55909">
    <property type="entry name" value="Pentein"/>
    <property type="match status" value="1"/>
</dbReference>
<dbReference type="Pfam" id="PF19420">
    <property type="entry name" value="DDAH_eukar"/>
    <property type="match status" value="1"/>
</dbReference>
<evidence type="ECO:0000313" key="2">
    <source>
        <dbReference type="Proteomes" id="UP000266482"/>
    </source>
</evidence>
<gene>
    <name evidence="1" type="ORF">D3P08_16520</name>
</gene>
<name>A0A3A1UTD2_9BACL</name>
<comment type="caution">
    <text evidence="1">The sequence shown here is derived from an EMBL/GenBank/DDBJ whole genome shotgun (WGS) entry which is preliminary data.</text>
</comment>
<dbReference type="AlphaFoldDB" id="A0A3A1UTD2"/>